<reference evidence="3 4" key="1">
    <citation type="submission" date="2023-10" db="EMBL/GenBank/DDBJ databases">
        <title>Genome-Wide Identification Analysis in wild type Solanum Pinnatisectum Reveals Some Genes Defensing Phytophthora Infestans.</title>
        <authorList>
            <person name="Sun C."/>
        </authorList>
    </citation>
    <scope>NUCLEOTIDE SEQUENCE [LARGE SCALE GENOMIC DNA]</scope>
    <source>
        <strain evidence="3">LQN</strain>
        <tissue evidence="3">Leaf</tissue>
    </source>
</reference>
<feature type="domain" description="Retrotransposon Copia-like N-terminal" evidence="2">
    <location>
        <begin position="24"/>
        <end position="71"/>
    </location>
</feature>
<proteinExistence type="predicted"/>
<gene>
    <name evidence="3" type="ORF">R3W88_016552</name>
</gene>
<dbReference type="AlphaFoldDB" id="A0AAV9KY50"/>
<dbReference type="PANTHER" id="PTHR37610">
    <property type="entry name" value="CCHC-TYPE DOMAIN-CONTAINING PROTEIN"/>
    <property type="match status" value="1"/>
</dbReference>
<name>A0AAV9KY50_9SOLN</name>
<evidence type="ECO:0000256" key="1">
    <source>
        <dbReference type="SAM" id="MobiDB-lite"/>
    </source>
</evidence>
<evidence type="ECO:0000313" key="4">
    <source>
        <dbReference type="Proteomes" id="UP001311915"/>
    </source>
</evidence>
<organism evidence="3 4">
    <name type="scientific">Solanum pinnatisectum</name>
    <name type="common">tansyleaf nightshade</name>
    <dbReference type="NCBI Taxonomy" id="50273"/>
    <lineage>
        <taxon>Eukaryota</taxon>
        <taxon>Viridiplantae</taxon>
        <taxon>Streptophyta</taxon>
        <taxon>Embryophyta</taxon>
        <taxon>Tracheophyta</taxon>
        <taxon>Spermatophyta</taxon>
        <taxon>Magnoliopsida</taxon>
        <taxon>eudicotyledons</taxon>
        <taxon>Gunneridae</taxon>
        <taxon>Pentapetalae</taxon>
        <taxon>asterids</taxon>
        <taxon>lamiids</taxon>
        <taxon>Solanales</taxon>
        <taxon>Solanaceae</taxon>
        <taxon>Solanoideae</taxon>
        <taxon>Solaneae</taxon>
        <taxon>Solanum</taxon>
    </lineage>
</organism>
<dbReference type="PANTHER" id="PTHR37610:SF40">
    <property type="entry name" value="OS01G0909600 PROTEIN"/>
    <property type="match status" value="1"/>
</dbReference>
<feature type="compositionally biased region" description="Low complexity" evidence="1">
    <location>
        <begin position="1"/>
        <end position="12"/>
    </location>
</feature>
<dbReference type="Proteomes" id="UP001311915">
    <property type="component" value="Unassembled WGS sequence"/>
</dbReference>
<dbReference type="InterPro" id="IPR029472">
    <property type="entry name" value="Copia-like_N"/>
</dbReference>
<evidence type="ECO:0000259" key="2">
    <source>
        <dbReference type="Pfam" id="PF14244"/>
    </source>
</evidence>
<dbReference type="EMBL" id="JAWPEI010000008">
    <property type="protein sequence ID" value="KAK4718214.1"/>
    <property type="molecule type" value="Genomic_DNA"/>
</dbReference>
<keyword evidence="4" id="KW-1185">Reference proteome</keyword>
<sequence>MTNDTTNTNTTNAPIDSSGPLYMHPSDNLGARLVPNPFNRVGYKSWRRGVLRSLSVKNNLGFINGEGKKPASNSPIFCLWDDMITSWILNSLGKEIADSFEYVNDAVELWSELEDRYDQTNGAK</sequence>
<accession>A0AAV9KY50</accession>
<evidence type="ECO:0000313" key="3">
    <source>
        <dbReference type="EMBL" id="KAK4718214.1"/>
    </source>
</evidence>
<feature type="region of interest" description="Disordered" evidence="1">
    <location>
        <begin position="1"/>
        <end position="21"/>
    </location>
</feature>
<dbReference type="Pfam" id="PF14244">
    <property type="entry name" value="Retrotran_gag_3"/>
    <property type="match status" value="1"/>
</dbReference>
<protein>
    <recommendedName>
        <fullName evidence="2">Retrotransposon Copia-like N-terminal domain-containing protein</fullName>
    </recommendedName>
</protein>
<comment type="caution">
    <text evidence="3">The sequence shown here is derived from an EMBL/GenBank/DDBJ whole genome shotgun (WGS) entry which is preliminary data.</text>
</comment>